<keyword evidence="2" id="KW-1185">Reference proteome</keyword>
<gene>
    <name evidence="1" type="ORF">O1611_g569</name>
</gene>
<dbReference type="EMBL" id="JAPUUL010000050">
    <property type="protein sequence ID" value="KAJ8133060.1"/>
    <property type="molecule type" value="Genomic_DNA"/>
</dbReference>
<comment type="caution">
    <text evidence="1">The sequence shown here is derived from an EMBL/GenBank/DDBJ whole genome shotgun (WGS) entry which is preliminary data.</text>
</comment>
<evidence type="ECO:0000313" key="1">
    <source>
        <dbReference type="EMBL" id="KAJ8133060.1"/>
    </source>
</evidence>
<dbReference type="Proteomes" id="UP001153332">
    <property type="component" value="Unassembled WGS sequence"/>
</dbReference>
<proteinExistence type="predicted"/>
<sequence length="1139" mass="126972">MPSILGLPVELLYYVSKCLDDPADLSSWSRSCRAFHVALTPLLYRNAIDDPAVMCWACDEGPLQTVQRLLDAGANPNVALSQLEPRWWALRDLHKARHSPSQRQRRPEEEEEEEEEEKEEDEREGEAGEGEEGEGERSSRSLPLDGDRYFSPQILESRDGRNIRFRRDISEWLARHTAINHGVMEYFEEYCYHVDDDRGRQADWLMTHDDDFDYAESAPWSFCVHFNLYKSVKTFPQRCYWTPLHIAASRGNDKLVDLLLDHGADVNALSRYFCTCVATLADRRLAPLWTPLHTAMCHGHDSTARLLLSRGASANVTTRYHGRDERRFTALHSACVLGLVDVARALVDGGHQTDVMVHDHANFTPLAYAFFRGNWAMIEFLVEHGADLNAKIGPLSALGHACLLGYYTEALRLLDLGATPQCEFEIYGQSPIYFHLIAVGGAPSLPSSRSSKQLGSRLDLVDRLIKHGIDVNQRAIDGATALMVAATSHRVGVVKALLQSGASLRSEHRTSILGRAVSLSMWPSRSTSKGAMIRTVRVVLEAMAGTLAPKPADIDVVGLEVDRFSTADLADISNAFISICSTSSKHPDMLEVATLLLGYTRTAGTANANPDLVYETLMGANFDISNMLLENGFNRPRDDQFEDIIQFFLKEDIYLGLRYLIDRFPEFASGIRSGQLLCEAVDNCSEDCVAFLLNEGVSIDSRDEDGNSLLFSACISGDTYTAEVLLKNGADPDECTKDGIFLTTIAAREDNTGIVERLLNYGASVHSSPPGKPTTRGELGFLDIAISLGATDVVDVIVNHKNYGSPTDEEISRHWQTIIHAPLSNDGQFMMVETLLDSGKFDANQIFTTGKDNVVTSPLHMCAAVGVLLDKTQIIDQLISHGANIHKPLTVQPDCQTHGLKPESQANIGFEGTTPLEWAIKFSLVRVARALIDEEEAMHGQLLSPCMNMDQRTRQDLMVSYAKAVCRRQKPEMFSFLFKAGLDPTVIDEDGNTMIHLICDYVETFWPNDEPRWTMERIAERAAYSLIACLQWDVPSQQKNKKGVPGVDRMLEIWKYSGDCEFRQTLAKHWRERIEYVSGPEPKFVAKFPAIDDADREEVFLDLEDLTDGLGDHSDDDADDDSNDLDEDELDPGAEMFDA</sequence>
<accession>A0ACC2K074</accession>
<evidence type="ECO:0000313" key="2">
    <source>
        <dbReference type="Proteomes" id="UP001153332"/>
    </source>
</evidence>
<name>A0ACC2K074_9PEZI</name>
<reference evidence="1" key="1">
    <citation type="submission" date="2022-12" db="EMBL/GenBank/DDBJ databases">
        <title>Genome Sequence of Lasiodiplodia mahajangana.</title>
        <authorList>
            <person name="Buettner E."/>
        </authorList>
    </citation>
    <scope>NUCLEOTIDE SEQUENCE</scope>
    <source>
        <strain evidence="1">VT137</strain>
    </source>
</reference>
<organism evidence="1 2">
    <name type="scientific">Lasiodiplodia mahajangana</name>
    <dbReference type="NCBI Taxonomy" id="1108764"/>
    <lineage>
        <taxon>Eukaryota</taxon>
        <taxon>Fungi</taxon>
        <taxon>Dikarya</taxon>
        <taxon>Ascomycota</taxon>
        <taxon>Pezizomycotina</taxon>
        <taxon>Dothideomycetes</taxon>
        <taxon>Dothideomycetes incertae sedis</taxon>
        <taxon>Botryosphaeriales</taxon>
        <taxon>Botryosphaeriaceae</taxon>
        <taxon>Lasiodiplodia</taxon>
    </lineage>
</organism>
<protein>
    <submittedName>
        <fullName evidence="1">Uncharacterized protein</fullName>
    </submittedName>
</protein>